<dbReference type="STRING" id="1266370.NITGR_950004"/>
<organism evidence="1 2">
    <name type="scientific">Nitrospina gracilis (strain 3/211)</name>
    <dbReference type="NCBI Taxonomy" id="1266370"/>
    <lineage>
        <taxon>Bacteria</taxon>
        <taxon>Pseudomonadati</taxon>
        <taxon>Nitrospinota/Tectimicrobiota group</taxon>
        <taxon>Nitrospinota</taxon>
        <taxon>Nitrospinia</taxon>
        <taxon>Nitrospinales</taxon>
        <taxon>Nitrospinaceae</taxon>
        <taxon>Nitrospina</taxon>
    </lineage>
</organism>
<sequence length="46" mass="5189">MFRSTRNLIANHYEIGVVSACIRKTREAPILAPTMTRQELSTVDTP</sequence>
<dbReference type="Proteomes" id="UP000011704">
    <property type="component" value="Unassembled WGS sequence"/>
</dbReference>
<dbReference type="AlphaFoldDB" id="M1Z216"/>
<dbReference type="EMBL" id="CAQJ01000105">
    <property type="protein sequence ID" value="CCQ92046.1"/>
    <property type="molecule type" value="Genomic_DNA"/>
</dbReference>
<comment type="caution">
    <text evidence="1">The sequence shown here is derived from an EMBL/GenBank/DDBJ whole genome shotgun (WGS) entry which is preliminary data.</text>
</comment>
<dbReference type="InParanoid" id="M1Z216"/>
<accession>M1Z216</accession>
<keyword evidence="2" id="KW-1185">Reference proteome</keyword>
<gene>
    <name evidence="1" type="ORF">NITGR_950004</name>
</gene>
<protein>
    <submittedName>
        <fullName evidence="1">Uncharacterized protein</fullName>
    </submittedName>
</protein>
<evidence type="ECO:0000313" key="2">
    <source>
        <dbReference type="Proteomes" id="UP000011704"/>
    </source>
</evidence>
<evidence type="ECO:0000313" key="1">
    <source>
        <dbReference type="EMBL" id="CCQ92046.1"/>
    </source>
</evidence>
<name>M1Z216_NITG3</name>
<reference evidence="1 2" key="1">
    <citation type="journal article" date="2013" name="Front. Microbiol.">
        <title>The genome of Nitrospina gracilis illuminates the metabolism and evolution of the major marine nitrite oxidizer.</title>
        <authorList>
            <person name="Luecker S."/>
            <person name="Nowka B."/>
            <person name="Rattei T."/>
            <person name="Spieck E."/>
            <person name="and Daims H."/>
        </authorList>
    </citation>
    <scope>NUCLEOTIDE SEQUENCE [LARGE SCALE GENOMIC DNA]</scope>
    <source>
        <strain evidence="1 2">3/211</strain>
    </source>
</reference>
<dbReference type="HOGENOM" id="CLU_3186366_0_0_0"/>
<proteinExistence type="predicted"/>